<dbReference type="Gene3D" id="1.10.510.10">
    <property type="entry name" value="Transferase(Phosphotransferase) domain 1"/>
    <property type="match status" value="1"/>
</dbReference>
<dbReference type="EMBL" id="LJIG01009121">
    <property type="protein sequence ID" value="KRT83713.1"/>
    <property type="molecule type" value="Genomic_DNA"/>
</dbReference>
<dbReference type="SUPFAM" id="SSF56112">
    <property type="entry name" value="Protein kinase-like (PK-like)"/>
    <property type="match status" value="1"/>
</dbReference>
<dbReference type="OrthoDB" id="9942861at2759"/>
<protein>
    <recommendedName>
        <fullName evidence="3">Protein kinase</fullName>
    </recommendedName>
</protein>
<dbReference type="InterPro" id="IPR011989">
    <property type="entry name" value="ARM-like"/>
</dbReference>
<evidence type="ECO:0000313" key="1">
    <source>
        <dbReference type="EMBL" id="KRT83713.1"/>
    </source>
</evidence>
<feature type="non-terminal residue" evidence="1">
    <location>
        <position position="420"/>
    </location>
</feature>
<comment type="caution">
    <text evidence="1">The sequence shown here is derived from an EMBL/GenBank/DDBJ whole genome shotgun (WGS) entry which is preliminary data.</text>
</comment>
<evidence type="ECO:0000313" key="2">
    <source>
        <dbReference type="Proteomes" id="UP000051574"/>
    </source>
</evidence>
<proteinExistence type="predicted"/>
<organism evidence="1 2">
    <name type="scientific">Oryctes borbonicus</name>
    <dbReference type="NCBI Taxonomy" id="1629725"/>
    <lineage>
        <taxon>Eukaryota</taxon>
        <taxon>Metazoa</taxon>
        <taxon>Ecdysozoa</taxon>
        <taxon>Arthropoda</taxon>
        <taxon>Hexapoda</taxon>
        <taxon>Insecta</taxon>
        <taxon>Pterygota</taxon>
        <taxon>Neoptera</taxon>
        <taxon>Endopterygota</taxon>
        <taxon>Coleoptera</taxon>
        <taxon>Polyphaga</taxon>
        <taxon>Scarabaeiformia</taxon>
        <taxon>Scarabaeidae</taxon>
        <taxon>Dynastinae</taxon>
        <taxon>Oryctes</taxon>
    </lineage>
</organism>
<gene>
    <name evidence="1" type="ORF">AMK59_3820</name>
</gene>
<dbReference type="InterPro" id="IPR011009">
    <property type="entry name" value="Kinase-like_dom_sf"/>
</dbReference>
<dbReference type="AlphaFoldDB" id="A0A0T6B8P3"/>
<keyword evidence="2" id="KW-1185">Reference proteome</keyword>
<dbReference type="PANTHER" id="PTHR12984">
    <property type="entry name" value="SCY1-RELATED S/T PROTEIN KINASE-LIKE"/>
    <property type="match status" value="1"/>
</dbReference>
<accession>A0A0T6B8P3</accession>
<dbReference type="PANTHER" id="PTHR12984:SF15">
    <property type="entry name" value="PROTEIN-ASSOCIATING WITH THE CARBOXYL-TERMINAL DOMAIN OF EZRIN"/>
    <property type="match status" value="1"/>
</dbReference>
<dbReference type="Gene3D" id="1.25.10.10">
    <property type="entry name" value="Leucine-rich Repeat Variant"/>
    <property type="match status" value="1"/>
</dbReference>
<dbReference type="InterPro" id="IPR051177">
    <property type="entry name" value="CIK-Related_Protein"/>
</dbReference>
<sequence>MGNGQSQFSGIDVQEKAVEITDFWSHHSATINFGNFSSLSVFIGEPVVNGSLWSKQTPLERSCKNLMIHRHPCILKYVSSWQKGSKFHLAVEDVKPLSHVVLLQTNLQLCIGLHSILKALYFLHERAGASHNNVCIGSIYVTKDGSWKLGGMEYLCKLKELTADHLNKIKTFRYHKAIDPNEQKTLSDNCDRYDFIDIYSFSVLASEVLIRKSDDIPSLSAFVDLCKNDLRNVDVNARPKFSTLLQHPFFNHDFIQIHCFLTELPLKTDMDKKEFFSTLIDRLKVFNESTVAKQLSGLLLSRMVLLNKTAQLTVVPFILCPKEDALNNDNSGLFSPNTFKQYLVPKLLEIFCVRDAQIRQLLLDHFVHYMNCFTNEELQSQILPELLVGIKDTNDQLVAITLRALADLVPILGAATVIGG</sequence>
<dbReference type="InterPro" id="IPR016024">
    <property type="entry name" value="ARM-type_fold"/>
</dbReference>
<dbReference type="SUPFAM" id="SSF48371">
    <property type="entry name" value="ARM repeat"/>
    <property type="match status" value="1"/>
</dbReference>
<reference evidence="1 2" key="1">
    <citation type="submission" date="2015-09" db="EMBL/GenBank/DDBJ databases">
        <title>Draft genome of the scarab beetle Oryctes borbonicus.</title>
        <authorList>
            <person name="Meyer J.M."/>
            <person name="Markov G.V."/>
            <person name="Baskaran P."/>
            <person name="Herrmann M."/>
            <person name="Sommer R.J."/>
            <person name="Roedelsperger C."/>
        </authorList>
    </citation>
    <scope>NUCLEOTIDE SEQUENCE [LARGE SCALE GENOMIC DNA]</scope>
    <source>
        <strain evidence="1">OB123</strain>
        <tissue evidence="1">Whole animal</tissue>
    </source>
</reference>
<name>A0A0T6B8P3_9SCAR</name>
<evidence type="ECO:0008006" key="3">
    <source>
        <dbReference type="Google" id="ProtNLM"/>
    </source>
</evidence>
<dbReference type="Proteomes" id="UP000051574">
    <property type="component" value="Unassembled WGS sequence"/>
</dbReference>